<evidence type="ECO:0000313" key="2">
    <source>
        <dbReference type="Proteomes" id="UP001168575"/>
    </source>
</evidence>
<dbReference type="Pfam" id="PF05119">
    <property type="entry name" value="Terminase_4"/>
    <property type="match status" value="1"/>
</dbReference>
<dbReference type="Proteomes" id="UP001168575">
    <property type="component" value="Unassembled WGS sequence"/>
</dbReference>
<keyword evidence="2" id="KW-1185">Reference proteome</keyword>
<protein>
    <submittedName>
        <fullName evidence="1">Uncharacterized protein</fullName>
    </submittedName>
</protein>
<accession>A0AA43RHV9</accession>
<feature type="non-terminal residue" evidence="1">
    <location>
        <position position="1"/>
    </location>
</feature>
<name>A0AA43RHV9_9ACTN</name>
<reference evidence="1" key="1">
    <citation type="submission" date="2023-07" db="EMBL/GenBank/DDBJ databases">
        <title>Between Cages and Wild: Unraveling the Impact of Captivity on Animal Microbiomes and Antimicrobial Resistance.</title>
        <authorList>
            <person name="Schmartz G.P."/>
            <person name="Rehner J."/>
            <person name="Schuff M.J."/>
            <person name="Becker S.L."/>
            <person name="Kravczyk M."/>
            <person name="Gurevich A."/>
            <person name="Francke R."/>
            <person name="Mueller R."/>
            <person name="Keller V."/>
            <person name="Keller A."/>
        </authorList>
    </citation>
    <scope>NUCLEOTIDE SEQUENCE</scope>
    <source>
        <strain evidence="1">S12M_St_49</strain>
    </source>
</reference>
<gene>
    <name evidence="1" type="ORF">Q3982_05095</name>
</gene>
<proteinExistence type="predicted"/>
<comment type="caution">
    <text evidence="1">The sequence shown here is derived from an EMBL/GenBank/DDBJ whole genome shotgun (WGS) entry which is preliminary data.</text>
</comment>
<evidence type="ECO:0000313" key="1">
    <source>
        <dbReference type="EMBL" id="MDO4842035.1"/>
    </source>
</evidence>
<sequence length="166" mass="18203">RKPAATAVRRGEDAAMLAPVVKANAEIIQEQGCQKPMAVANNQRLSDMWDLTVGTGAAFEPQDVPFITQFVTDMVLVEECQRHMFREDGTPQPMVTTVDDEGNLDVMPNPYSKVMRDTMAEALKLADELGLTRFARTRLGLAQATGQAITVSIADQIDRAIARRGK</sequence>
<organism evidence="1 2">
    <name type="scientific">Phoenicibacter congonensis</name>
    <dbReference type="NCBI Taxonomy" id="1944646"/>
    <lineage>
        <taxon>Bacteria</taxon>
        <taxon>Bacillati</taxon>
        <taxon>Actinomycetota</taxon>
        <taxon>Coriobacteriia</taxon>
        <taxon>Eggerthellales</taxon>
        <taxon>Eggerthellaceae</taxon>
        <taxon>Phoenicibacter</taxon>
    </lineage>
</organism>
<dbReference type="InterPro" id="IPR006448">
    <property type="entry name" value="Phage_term_ssu_P27"/>
</dbReference>
<dbReference type="EMBL" id="JAUMVS010000081">
    <property type="protein sequence ID" value="MDO4842035.1"/>
    <property type="molecule type" value="Genomic_DNA"/>
</dbReference>
<dbReference type="AlphaFoldDB" id="A0AA43RHV9"/>